<dbReference type="EMBL" id="LT594323">
    <property type="protein sequence ID" value="SBT40176.1"/>
    <property type="molecule type" value="Genomic_DNA"/>
</dbReference>
<dbReference type="Proteomes" id="UP000199385">
    <property type="component" value="Chromosome I"/>
</dbReference>
<evidence type="ECO:0000313" key="3">
    <source>
        <dbReference type="EMBL" id="SBT40176.1"/>
    </source>
</evidence>
<sequence>MGADRLLLVHGGGEEDAQQVLLALSRSWPDVVVDGPVDAVSLVPWLRARRSTPPRLVLLDLDHDPVGATMAVTALRQDPGAPRLPVLALSGHPAPADVAAWYEAGVDGWLFRSGDFALLQTTLATGLQYWLSRPGAGPTEPGA</sequence>
<dbReference type="PATRIC" id="fig|261654.4.peg.1183"/>
<keyword evidence="1" id="KW-0597">Phosphoprotein</keyword>
<organism evidence="3 4">
    <name type="scientific">Micromonospora auratinigra</name>
    <dbReference type="NCBI Taxonomy" id="261654"/>
    <lineage>
        <taxon>Bacteria</taxon>
        <taxon>Bacillati</taxon>
        <taxon>Actinomycetota</taxon>
        <taxon>Actinomycetes</taxon>
        <taxon>Micromonosporales</taxon>
        <taxon>Micromonosporaceae</taxon>
        <taxon>Micromonospora</taxon>
    </lineage>
</organism>
<protein>
    <submittedName>
        <fullName evidence="3">Response regulator receiver domain</fullName>
    </submittedName>
</protein>
<evidence type="ECO:0000313" key="4">
    <source>
        <dbReference type="Proteomes" id="UP000199385"/>
    </source>
</evidence>
<dbReference type="InterPro" id="IPR001789">
    <property type="entry name" value="Sig_transdc_resp-reg_receiver"/>
</dbReference>
<dbReference type="AlphaFoldDB" id="A0A1A8Z8I7"/>
<dbReference type="PROSITE" id="PS50110">
    <property type="entry name" value="RESPONSE_REGULATORY"/>
    <property type="match status" value="1"/>
</dbReference>
<gene>
    <name evidence="3" type="ORF">GA0070611_1163</name>
</gene>
<dbReference type="GO" id="GO:0000160">
    <property type="term" value="P:phosphorelay signal transduction system"/>
    <property type="evidence" value="ECO:0007669"/>
    <property type="project" value="InterPro"/>
</dbReference>
<dbReference type="RefSeq" id="WP_091658595.1">
    <property type="nucleotide sequence ID" value="NZ_LT594323.1"/>
</dbReference>
<dbReference type="SUPFAM" id="SSF52172">
    <property type="entry name" value="CheY-like"/>
    <property type="match status" value="1"/>
</dbReference>
<reference evidence="4" key="1">
    <citation type="submission" date="2016-06" db="EMBL/GenBank/DDBJ databases">
        <authorList>
            <person name="Varghese N."/>
            <person name="Submissions Spin"/>
        </authorList>
    </citation>
    <scope>NUCLEOTIDE SEQUENCE [LARGE SCALE GENOMIC DNA]</scope>
    <source>
        <strain evidence="4">DSM 44815</strain>
    </source>
</reference>
<dbReference type="Gene3D" id="3.40.50.2300">
    <property type="match status" value="1"/>
</dbReference>
<feature type="domain" description="Response regulatory" evidence="2">
    <location>
        <begin position="7"/>
        <end position="127"/>
    </location>
</feature>
<feature type="modified residue" description="4-aspartylphosphate" evidence="1">
    <location>
        <position position="60"/>
    </location>
</feature>
<name>A0A1A8Z8I7_9ACTN</name>
<proteinExistence type="predicted"/>
<accession>A0A1A8Z8I7</accession>
<keyword evidence="4" id="KW-1185">Reference proteome</keyword>
<dbReference type="InterPro" id="IPR011006">
    <property type="entry name" value="CheY-like_superfamily"/>
</dbReference>
<evidence type="ECO:0000259" key="2">
    <source>
        <dbReference type="PROSITE" id="PS50110"/>
    </source>
</evidence>
<dbReference type="STRING" id="261654.GA0070611_1163"/>
<evidence type="ECO:0000256" key="1">
    <source>
        <dbReference type="PROSITE-ProRule" id="PRU00169"/>
    </source>
</evidence>